<evidence type="ECO:0000256" key="9">
    <source>
        <dbReference type="ARBA" id="ARBA00023136"/>
    </source>
</evidence>
<organism evidence="11 14">
    <name type="scientific">Pseudoduganella albidiflava</name>
    <dbReference type="NCBI Taxonomy" id="321983"/>
    <lineage>
        <taxon>Bacteria</taxon>
        <taxon>Pseudomonadati</taxon>
        <taxon>Pseudomonadota</taxon>
        <taxon>Betaproteobacteria</taxon>
        <taxon>Burkholderiales</taxon>
        <taxon>Oxalobacteraceae</taxon>
        <taxon>Telluria group</taxon>
        <taxon>Pseudoduganella</taxon>
    </lineage>
</organism>
<keyword evidence="6" id="KW-0997">Cell inner membrane</keyword>
<dbReference type="AlphaFoldDB" id="A0A411X540"/>
<keyword evidence="13" id="KW-1185">Reference proteome</keyword>
<evidence type="ECO:0000256" key="10">
    <source>
        <dbReference type="ARBA" id="ARBA00030772"/>
    </source>
</evidence>
<dbReference type="InterPro" id="IPR022792">
    <property type="entry name" value="T2SS_protein-GspN"/>
</dbReference>
<dbReference type="GO" id="GO:0015627">
    <property type="term" value="C:type II protein secretion system complex"/>
    <property type="evidence" value="ECO:0007669"/>
    <property type="project" value="InterPro"/>
</dbReference>
<evidence type="ECO:0000256" key="8">
    <source>
        <dbReference type="ARBA" id="ARBA00022927"/>
    </source>
</evidence>
<evidence type="ECO:0000313" key="12">
    <source>
        <dbReference type="EMBL" id="QBI04111.1"/>
    </source>
</evidence>
<evidence type="ECO:0000313" key="14">
    <source>
        <dbReference type="Proteomes" id="UP000628442"/>
    </source>
</evidence>
<gene>
    <name evidence="11" type="primary">gspN</name>
    <name evidence="12" type="ORF">EYF70_27310</name>
    <name evidence="11" type="ORF">GCM10007387_02910</name>
</gene>
<protein>
    <recommendedName>
        <fullName evidence="3">Type II secretion system protein N</fullName>
    </recommendedName>
    <alternativeName>
        <fullName evidence="10">General secretion pathway protein N</fullName>
    </alternativeName>
</protein>
<evidence type="ECO:0000256" key="7">
    <source>
        <dbReference type="ARBA" id="ARBA00022692"/>
    </source>
</evidence>
<dbReference type="GO" id="GO:0015628">
    <property type="term" value="P:protein secretion by the type II secretion system"/>
    <property type="evidence" value="ECO:0007669"/>
    <property type="project" value="InterPro"/>
</dbReference>
<keyword evidence="9" id="KW-0472">Membrane</keyword>
<dbReference type="EMBL" id="CP036401">
    <property type="protein sequence ID" value="QBI04111.1"/>
    <property type="molecule type" value="Genomic_DNA"/>
</dbReference>
<evidence type="ECO:0000256" key="5">
    <source>
        <dbReference type="ARBA" id="ARBA00022475"/>
    </source>
</evidence>
<evidence type="ECO:0000313" key="13">
    <source>
        <dbReference type="Proteomes" id="UP000292307"/>
    </source>
</evidence>
<comment type="subcellular location">
    <subcellularLocation>
        <location evidence="1">Cell inner membrane</location>
    </subcellularLocation>
</comment>
<sequence length="257" mass="27089">MKRFILWLLAIAVTAVLTLLVFFPATWVAALVEKQTGGRLALGDAQGTLWRGSAFVGGAASGNGAVTPLLPGRFAWKLSPLSLLGSVRMELENPEALTQPVIFTGSWRAWQLSPAALKLPADGLAGLGAPLNTLALSGRLQLAWTSLALALENKNILVNGVTTLQMQDVSSRLAPIRPLGSYQLALDWAGQQAAVALTSTKGPLLLSGSGQLRNGRLQFSGQAEAAAGYEDSLGNLLNLLGQRRNIGGKNIIALEFR</sequence>
<evidence type="ECO:0000256" key="3">
    <source>
        <dbReference type="ARBA" id="ARBA00021563"/>
    </source>
</evidence>
<reference evidence="11" key="1">
    <citation type="journal article" date="2014" name="Int. J. Syst. Evol. Microbiol.">
        <title>Complete genome sequence of Corynebacterium casei LMG S-19264T (=DSM 44701T), isolated from a smear-ripened cheese.</title>
        <authorList>
            <consortium name="US DOE Joint Genome Institute (JGI-PGF)"/>
            <person name="Walter F."/>
            <person name="Albersmeier A."/>
            <person name="Kalinowski J."/>
            <person name="Ruckert C."/>
        </authorList>
    </citation>
    <scope>NUCLEOTIDE SEQUENCE</scope>
    <source>
        <strain evidence="11">KCTC 12343</strain>
    </source>
</reference>
<keyword evidence="7" id="KW-0812">Transmembrane</keyword>
<reference evidence="12 13" key="2">
    <citation type="submission" date="2019-02" db="EMBL/GenBank/DDBJ databases">
        <title>Draft Genome Sequences of Six Type Strains of the Genus Massilia.</title>
        <authorList>
            <person name="Miess H."/>
            <person name="Frediansyhah A."/>
            <person name="Gross H."/>
        </authorList>
    </citation>
    <scope>NUCLEOTIDE SEQUENCE [LARGE SCALE GENOMIC DNA]</scope>
    <source>
        <strain evidence="12 13">DSM 17472</strain>
    </source>
</reference>
<dbReference type="EMBL" id="BMWV01000001">
    <property type="protein sequence ID" value="GGY24770.1"/>
    <property type="molecule type" value="Genomic_DNA"/>
</dbReference>
<evidence type="ECO:0000256" key="6">
    <source>
        <dbReference type="ARBA" id="ARBA00022519"/>
    </source>
</evidence>
<dbReference type="Proteomes" id="UP000628442">
    <property type="component" value="Unassembled WGS sequence"/>
</dbReference>
<reference evidence="11" key="3">
    <citation type="submission" date="2022-12" db="EMBL/GenBank/DDBJ databases">
        <authorList>
            <person name="Sun Q."/>
            <person name="Kim S."/>
        </authorList>
    </citation>
    <scope>NUCLEOTIDE SEQUENCE</scope>
    <source>
        <strain evidence="11">KCTC 12343</strain>
    </source>
</reference>
<dbReference type="RefSeq" id="WP_131148176.1">
    <property type="nucleotide sequence ID" value="NZ_BMWV01000001.1"/>
</dbReference>
<dbReference type="GO" id="GO:0005886">
    <property type="term" value="C:plasma membrane"/>
    <property type="evidence" value="ECO:0007669"/>
    <property type="project" value="UniProtKB-SubCell"/>
</dbReference>
<evidence type="ECO:0000256" key="2">
    <source>
        <dbReference type="ARBA" id="ARBA00007208"/>
    </source>
</evidence>
<dbReference type="OrthoDB" id="8772682at2"/>
<keyword evidence="8" id="KW-0653">Protein transport</keyword>
<name>A0A411X540_9BURK</name>
<comment type="similarity">
    <text evidence="2">Belongs to the GSP N family.</text>
</comment>
<evidence type="ECO:0000256" key="1">
    <source>
        <dbReference type="ARBA" id="ARBA00004533"/>
    </source>
</evidence>
<dbReference type="Pfam" id="PF01203">
    <property type="entry name" value="T2SSN"/>
    <property type="match status" value="1"/>
</dbReference>
<dbReference type="Proteomes" id="UP000292307">
    <property type="component" value="Chromosome"/>
</dbReference>
<evidence type="ECO:0000313" key="11">
    <source>
        <dbReference type="EMBL" id="GGY24770.1"/>
    </source>
</evidence>
<keyword evidence="4" id="KW-0813">Transport</keyword>
<proteinExistence type="inferred from homology"/>
<keyword evidence="5" id="KW-1003">Cell membrane</keyword>
<evidence type="ECO:0000256" key="4">
    <source>
        <dbReference type="ARBA" id="ARBA00022448"/>
    </source>
</evidence>
<accession>A0A411X540</accession>